<feature type="compositionally biased region" description="Polar residues" evidence="1">
    <location>
        <begin position="535"/>
        <end position="544"/>
    </location>
</feature>
<proteinExistence type="predicted"/>
<feature type="region of interest" description="Disordered" evidence="1">
    <location>
        <begin position="404"/>
        <end position="586"/>
    </location>
</feature>
<keyword evidence="3" id="KW-1185">Reference proteome</keyword>
<protein>
    <submittedName>
        <fullName evidence="2">Uncharacterized protein</fullName>
    </submittedName>
</protein>
<accession>A0ABR1F402</accession>
<dbReference type="GeneID" id="90038578"/>
<feature type="compositionally biased region" description="Polar residues" evidence="1">
    <location>
        <begin position="159"/>
        <end position="168"/>
    </location>
</feature>
<feature type="compositionally biased region" description="Acidic residues" evidence="1">
    <location>
        <begin position="212"/>
        <end position="278"/>
    </location>
</feature>
<feature type="compositionally biased region" description="Acidic residues" evidence="1">
    <location>
        <begin position="416"/>
        <end position="437"/>
    </location>
</feature>
<feature type="region of interest" description="Disordered" evidence="1">
    <location>
        <begin position="208"/>
        <end position="356"/>
    </location>
</feature>
<feature type="compositionally biased region" description="Basic and acidic residues" evidence="1">
    <location>
        <begin position="169"/>
        <end position="182"/>
    </location>
</feature>
<comment type="caution">
    <text evidence="2">The sequence shown here is derived from an EMBL/GenBank/DDBJ whole genome shotgun (WGS) entry which is preliminary data.</text>
</comment>
<name>A0ABR1F402_9ASCO</name>
<dbReference type="EMBL" id="JBBJBU010000008">
    <property type="protein sequence ID" value="KAK7204545.1"/>
    <property type="molecule type" value="Genomic_DNA"/>
</dbReference>
<feature type="compositionally biased region" description="Basic residues" evidence="1">
    <location>
        <begin position="563"/>
        <end position="580"/>
    </location>
</feature>
<dbReference type="Pfam" id="PF10446">
    <property type="entry name" value="DUF2457"/>
    <property type="match status" value="1"/>
</dbReference>
<dbReference type="RefSeq" id="XP_064767578.1">
    <property type="nucleotide sequence ID" value="XM_064913066.1"/>
</dbReference>
<dbReference type="InterPro" id="IPR018853">
    <property type="entry name" value="DUF2457"/>
</dbReference>
<sequence length="613" mass="67604">MQTIKSIFFPAPSTRPSSPPLDTDDFTDEQPAPVDEPPEPHSALTEDFKRQLCLSPPRNQSSLLSKMLASPVSSDAGSSTGGIDAFSDSACTSRNTTPTPPPHFSLAQPTKGIMRPTPVSHDPRNAAHTTTLQESSELCVLKRTIKFACTGQGKESSREPSASSTLTVDHSDAEKSDHDLHPHIHHPQPQRILRVDDVLLKEREICKLNAEVEAEDEEDDDQDNDDADEKDEDDNEVDDEDEDDDDNEDDDVEEDDDEAAEDENEIEENDNDDDEDMGDATPHVLRLQRTPLVEYESDSSCSTISDGGYASDASGDFSDVDNADQNGEQITFAAYPPPGSFPNPLRAHYQKPRKYVHRERIQRPATPPANMIPDSSDFVCGTFDEDRPIEVAYFSALDERHREAHELCPQDIDPSFPEEMDENDDDDDDDDDDEDAAETAGKTKPNAGATAAYAAVAAAAAAAAASRRAMTTSNTESDAPGERRRCRSPPPASRRSMQVRHHRWETKEAVAGGKAASFQHPRGHAMKAAAARAKNSNTGNNSNSQKKKVRGAIDIVKGLERKNNRRRDSRKHHHHHHRHHDVAPGEGVEKMRQLGLIAVKKGENPYAEWMLSV</sequence>
<feature type="compositionally biased region" description="Low complexity" evidence="1">
    <location>
        <begin position="447"/>
        <end position="465"/>
    </location>
</feature>
<evidence type="ECO:0000313" key="3">
    <source>
        <dbReference type="Proteomes" id="UP001498771"/>
    </source>
</evidence>
<dbReference type="Proteomes" id="UP001498771">
    <property type="component" value="Unassembled WGS sequence"/>
</dbReference>
<reference evidence="2 3" key="1">
    <citation type="submission" date="2024-03" db="EMBL/GenBank/DDBJ databases">
        <title>Genome-scale model development and genomic sequencing of the oleaginous clade Lipomyces.</title>
        <authorList>
            <consortium name="Lawrence Berkeley National Laboratory"/>
            <person name="Czajka J.J."/>
            <person name="Han Y."/>
            <person name="Kim J."/>
            <person name="Mondo S.J."/>
            <person name="Hofstad B.A."/>
            <person name="Robles A."/>
            <person name="Haridas S."/>
            <person name="Riley R."/>
            <person name="LaButti K."/>
            <person name="Pangilinan J."/>
            <person name="Andreopoulos W."/>
            <person name="Lipzen A."/>
            <person name="Yan J."/>
            <person name="Wang M."/>
            <person name="Ng V."/>
            <person name="Grigoriev I.V."/>
            <person name="Spatafora J.W."/>
            <person name="Magnuson J.K."/>
            <person name="Baker S.E."/>
            <person name="Pomraning K.R."/>
        </authorList>
    </citation>
    <scope>NUCLEOTIDE SEQUENCE [LARGE SCALE GENOMIC DNA]</scope>
    <source>
        <strain evidence="2 3">Phaff 52-87</strain>
    </source>
</reference>
<evidence type="ECO:0000313" key="2">
    <source>
        <dbReference type="EMBL" id="KAK7204545.1"/>
    </source>
</evidence>
<gene>
    <name evidence="2" type="ORF">BZA70DRAFT_281098</name>
</gene>
<evidence type="ECO:0000256" key="1">
    <source>
        <dbReference type="SAM" id="MobiDB-lite"/>
    </source>
</evidence>
<feature type="region of interest" description="Disordered" evidence="1">
    <location>
        <begin position="150"/>
        <end position="192"/>
    </location>
</feature>
<organism evidence="2 3">
    <name type="scientific">Myxozyma melibiosi</name>
    <dbReference type="NCBI Taxonomy" id="54550"/>
    <lineage>
        <taxon>Eukaryota</taxon>
        <taxon>Fungi</taxon>
        <taxon>Dikarya</taxon>
        <taxon>Ascomycota</taxon>
        <taxon>Saccharomycotina</taxon>
        <taxon>Lipomycetes</taxon>
        <taxon>Lipomycetales</taxon>
        <taxon>Lipomycetaceae</taxon>
        <taxon>Myxozyma</taxon>
    </lineage>
</organism>
<feature type="region of interest" description="Disordered" evidence="1">
    <location>
        <begin position="1"/>
        <end position="131"/>
    </location>
</feature>